<accession>A0AAV3R268</accession>
<sequence length="250" mass="28167">MMWEAGRVPNVQYFEDAMNEIKKVFVKAFEALDKIDRKKWTKSAFGPGSNCDELVNNWVEAFNKVIVRARSHPIITMLNIIHGKVTKRLYKQARNVEKRRGDISPHASGLIAFREDKTLEYITLYNRHARYGVSPAHHAWVVDVQAKHCSCGLWQLSGGGPKNARQSIPMRVGKRQKRLLPKGKMVLHEEGRHTSRILGKEKNKKKGGIKRKAGTSMSQPVASNLGDGSSSTQPVQSQPPNTSRKSKKSM</sequence>
<dbReference type="PANTHER" id="PTHR31973:SF187">
    <property type="entry name" value="MUTATOR TRANSPOSASE MUDRA PROTEIN"/>
    <property type="match status" value="1"/>
</dbReference>
<dbReference type="AlphaFoldDB" id="A0AAV3R268"/>
<feature type="region of interest" description="Disordered" evidence="1">
    <location>
        <begin position="179"/>
        <end position="250"/>
    </location>
</feature>
<feature type="compositionally biased region" description="Polar residues" evidence="1">
    <location>
        <begin position="215"/>
        <end position="228"/>
    </location>
</feature>
<evidence type="ECO:0000313" key="2">
    <source>
        <dbReference type="EMBL" id="GAA0168993.1"/>
    </source>
</evidence>
<dbReference type="EMBL" id="BAABME010006674">
    <property type="protein sequence ID" value="GAA0168993.1"/>
    <property type="molecule type" value="Genomic_DNA"/>
</dbReference>
<name>A0AAV3R268_LITER</name>
<reference evidence="2 3" key="1">
    <citation type="submission" date="2024-01" db="EMBL/GenBank/DDBJ databases">
        <title>The complete chloroplast genome sequence of Lithospermum erythrorhizon: insights into the phylogenetic relationship among Boraginaceae species and the maternal lineages of purple gromwells.</title>
        <authorList>
            <person name="Okada T."/>
            <person name="Watanabe K."/>
        </authorList>
    </citation>
    <scope>NUCLEOTIDE SEQUENCE [LARGE SCALE GENOMIC DNA]</scope>
</reference>
<evidence type="ECO:0000256" key="1">
    <source>
        <dbReference type="SAM" id="MobiDB-lite"/>
    </source>
</evidence>
<comment type="caution">
    <text evidence="2">The sequence shown here is derived from an EMBL/GenBank/DDBJ whole genome shotgun (WGS) entry which is preliminary data.</text>
</comment>
<feature type="compositionally biased region" description="Low complexity" evidence="1">
    <location>
        <begin position="229"/>
        <end position="243"/>
    </location>
</feature>
<feature type="compositionally biased region" description="Basic and acidic residues" evidence="1">
    <location>
        <begin position="186"/>
        <end position="201"/>
    </location>
</feature>
<keyword evidence="3" id="KW-1185">Reference proteome</keyword>
<feature type="compositionally biased region" description="Basic residues" evidence="1">
    <location>
        <begin position="202"/>
        <end position="213"/>
    </location>
</feature>
<proteinExistence type="predicted"/>
<evidence type="ECO:0000313" key="3">
    <source>
        <dbReference type="Proteomes" id="UP001454036"/>
    </source>
</evidence>
<organism evidence="2 3">
    <name type="scientific">Lithospermum erythrorhizon</name>
    <name type="common">Purple gromwell</name>
    <name type="synonym">Lithospermum officinale var. erythrorhizon</name>
    <dbReference type="NCBI Taxonomy" id="34254"/>
    <lineage>
        <taxon>Eukaryota</taxon>
        <taxon>Viridiplantae</taxon>
        <taxon>Streptophyta</taxon>
        <taxon>Embryophyta</taxon>
        <taxon>Tracheophyta</taxon>
        <taxon>Spermatophyta</taxon>
        <taxon>Magnoliopsida</taxon>
        <taxon>eudicotyledons</taxon>
        <taxon>Gunneridae</taxon>
        <taxon>Pentapetalae</taxon>
        <taxon>asterids</taxon>
        <taxon>lamiids</taxon>
        <taxon>Boraginales</taxon>
        <taxon>Boraginaceae</taxon>
        <taxon>Boraginoideae</taxon>
        <taxon>Lithospermeae</taxon>
        <taxon>Lithospermum</taxon>
    </lineage>
</organism>
<protein>
    <submittedName>
        <fullName evidence="2">Uncharacterized protein</fullName>
    </submittedName>
</protein>
<dbReference type="Proteomes" id="UP001454036">
    <property type="component" value="Unassembled WGS sequence"/>
</dbReference>
<gene>
    <name evidence="2" type="ORF">LIER_23568</name>
</gene>
<dbReference type="PANTHER" id="PTHR31973">
    <property type="entry name" value="POLYPROTEIN, PUTATIVE-RELATED"/>
    <property type="match status" value="1"/>
</dbReference>